<dbReference type="EMBL" id="CAJOBI010323128">
    <property type="protein sequence ID" value="CAF5188010.1"/>
    <property type="molecule type" value="Genomic_DNA"/>
</dbReference>
<dbReference type="Proteomes" id="UP000676336">
    <property type="component" value="Unassembled WGS sequence"/>
</dbReference>
<protein>
    <recommendedName>
        <fullName evidence="1">Prolyl 4-hydroxylase N-terminal domain-containing protein</fullName>
    </recommendedName>
</protein>
<dbReference type="GO" id="GO:0004656">
    <property type="term" value="F:procollagen-proline 4-dioxygenase activity"/>
    <property type="evidence" value="ECO:0007669"/>
    <property type="project" value="InterPro"/>
</dbReference>
<evidence type="ECO:0000259" key="1">
    <source>
        <dbReference type="Pfam" id="PF08336"/>
    </source>
</evidence>
<dbReference type="Gene3D" id="6.10.140.1460">
    <property type="match status" value="1"/>
</dbReference>
<evidence type="ECO:0000313" key="3">
    <source>
        <dbReference type="Proteomes" id="UP000676336"/>
    </source>
</evidence>
<feature type="non-terminal residue" evidence="2">
    <location>
        <position position="1"/>
    </location>
</feature>
<comment type="caution">
    <text evidence="2">The sequence shown here is derived from an EMBL/GenBank/DDBJ whole genome shotgun (WGS) entry which is preliminary data.</text>
</comment>
<reference evidence="2" key="1">
    <citation type="submission" date="2021-02" db="EMBL/GenBank/DDBJ databases">
        <authorList>
            <person name="Nowell W R."/>
        </authorList>
    </citation>
    <scope>NUCLEOTIDE SEQUENCE</scope>
</reference>
<name>A0A8S3HW02_9BILA</name>
<accession>A0A8S3HW02</accession>
<dbReference type="Pfam" id="PF08336">
    <property type="entry name" value="P4Ha_N"/>
    <property type="match status" value="1"/>
</dbReference>
<gene>
    <name evidence="2" type="ORF">SMN809_LOCUS71197</name>
</gene>
<feature type="domain" description="Prolyl 4-hydroxylase N-terminal" evidence="1">
    <location>
        <begin position="10"/>
        <end position="88"/>
    </location>
</feature>
<proteinExistence type="predicted"/>
<dbReference type="GO" id="GO:0005783">
    <property type="term" value="C:endoplasmic reticulum"/>
    <property type="evidence" value="ECO:0007669"/>
    <property type="project" value="InterPro"/>
</dbReference>
<organism evidence="2 3">
    <name type="scientific">Rotaria magnacalcarata</name>
    <dbReference type="NCBI Taxonomy" id="392030"/>
    <lineage>
        <taxon>Eukaryota</taxon>
        <taxon>Metazoa</taxon>
        <taxon>Spiralia</taxon>
        <taxon>Gnathifera</taxon>
        <taxon>Rotifera</taxon>
        <taxon>Eurotatoria</taxon>
        <taxon>Bdelloidea</taxon>
        <taxon>Philodinida</taxon>
        <taxon>Philodinidae</taxon>
        <taxon>Rotaria</taxon>
    </lineage>
</organism>
<dbReference type="InterPro" id="IPR013547">
    <property type="entry name" value="P4H_N"/>
</dbReference>
<dbReference type="AlphaFoldDB" id="A0A8S3HW02"/>
<evidence type="ECO:0000313" key="2">
    <source>
        <dbReference type="EMBL" id="CAF5188010.1"/>
    </source>
</evidence>
<sequence>MCIQSDVFTSTTHLSHLLNTEIGLAKQLDIYLKEEYERLDQIEKFVNVIKDEIRQAQGNEEYYFGNPVNSYLFIKHLATDWNNIEKLLPT</sequence>